<dbReference type="SUPFAM" id="SSF52499">
    <property type="entry name" value="Isochorismatase-like hydrolases"/>
    <property type="match status" value="1"/>
</dbReference>
<dbReference type="InterPro" id="IPR050272">
    <property type="entry name" value="Isochorismatase-like_hydrls"/>
</dbReference>
<proteinExistence type="predicted"/>
<dbReference type="InterPro" id="IPR036380">
    <property type="entry name" value="Isochorismatase-like_sf"/>
</dbReference>
<evidence type="ECO:0000313" key="3">
    <source>
        <dbReference type="EMBL" id="GAA1674346.1"/>
    </source>
</evidence>
<dbReference type="Pfam" id="PF00857">
    <property type="entry name" value="Isochorismatase"/>
    <property type="match status" value="1"/>
</dbReference>
<organism evidence="3 4">
    <name type="scientific">Glycomyces endophyticus</name>
    <dbReference type="NCBI Taxonomy" id="480996"/>
    <lineage>
        <taxon>Bacteria</taxon>
        <taxon>Bacillati</taxon>
        <taxon>Actinomycetota</taxon>
        <taxon>Actinomycetes</taxon>
        <taxon>Glycomycetales</taxon>
        <taxon>Glycomycetaceae</taxon>
        <taxon>Glycomyces</taxon>
    </lineage>
</organism>
<keyword evidence="4" id="KW-1185">Reference proteome</keyword>
<dbReference type="PANTHER" id="PTHR43540:SF7">
    <property type="entry name" value="ISOCHORISMATASE FAMILY PROTEIN YECD"/>
    <property type="match status" value="1"/>
</dbReference>
<dbReference type="EMBL" id="BAAAQF010000006">
    <property type="protein sequence ID" value="GAA1674346.1"/>
    <property type="molecule type" value="Genomic_DNA"/>
</dbReference>
<reference evidence="3 4" key="1">
    <citation type="journal article" date="2019" name="Int. J. Syst. Evol. Microbiol.">
        <title>The Global Catalogue of Microorganisms (GCM) 10K type strain sequencing project: providing services to taxonomists for standard genome sequencing and annotation.</title>
        <authorList>
            <consortium name="The Broad Institute Genomics Platform"/>
            <consortium name="The Broad Institute Genome Sequencing Center for Infectious Disease"/>
            <person name="Wu L."/>
            <person name="Ma J."/>
        </authorList>
    </citation>
    <scope>NUCLEOTIDE SEQUENCE [LARGE SCALE GENOMIC DNA]</scope>
    <source>
        <strain evidence="3 4">JCM 16001</strain>
    </source>
</reference>
<sequence>MPITVLDDRTALLVIDLQKGSAARPTAPHPLSQVIDHTITLADAFRAHHLPVFLTRFTFSPDGADATPGRTDLGPRSPQPLPEGWDDLIDPLAGHLEDIIITKRNWGSFHGTDLDLHLRRRRITQLVITGIATSLGVESTARSAHEHGYNVTIPTDATTDLSPESHHHTTTRILPLIAETGTTKKVLSILRNR</sequence>
<dbReference type="Proteomes" id="UP001499851">
    <property type="component" value="Unassembled WGS sequence"/>
</dbReference>
<dbReference type="PANTHER" id="PTHR43540">
    <property type="entry name" value="PEROXYUREIDOACRYLATE/UREIDOACRYLATE AMIDOHYDROLASE-RELATED"/>
    <property type="match status" value="1"/>
</dbReference>
<dbReference type="RefSeq" id="WP_344485582.1">
    <property type="nucleotide sequence ID" value="NZ_BAAAQF010000006.1"/>
</dbReference>
<name>A0ABN2GNQ2_9ACTN</name>
<evidence type="ECO:0000313" key="4">
    <source>
        <dbReference type="Proteomes" id="UP001499851"/>
    </source>
</evidence>
<gene>
    <name evidence="3" type="ORF">GCM10009830_20930</name>
</gene>
<dbReference type="CDD" id="cd00431">
    <property type="entry name" value="cysteine_hydrolases"/>
    <property type="match status" value="1"/>
</dbReference>
<dbReference type="Gene3D" id="3.40.50.850">
    <property type="entry name" value="Isochorismatase-like"/>
    <property type="match status" value="1"/>
</dbReference>
<comment type="caution">
    <text evidence="3">The sequence shown here is derived from an EMBL/GenBank/DDBJ whole genome shotgun (WGS) entry which is preliminary data.</text>
</comment>
<keyword evidence="1 3" id="KW-0378">Hydrolase</keyword>
<dbReference type="InterPro" id="IPR000868">
    <property type="entry name" value="Isochorismatase-like_dom"/>
</dbReference>
<accession>A0ABN2GNQ2</accession>
<dbReference type="GO" id="GO:0016787">
    <property type="term" value="F:hydrolase activity"/>
    <property type="evidence" value="ECO:0007669"/>
    <property type="project" value="UniProtKB-KW"/>
</dbReference>
<evidence type="ECO:0000256" key="1">
    <source>
        <dbReference type="ARBA" id="ARBA00022801"/>
    </source>
</evidence>
<evidence type="ECO:0000259" key="2">
    <source>
        <dbReference type="Pfam" id="PF00857"/>
    </source>
</evidence>
<protein>
    <submittedName>
        <fullName evidence="3">Hydrolase</fullName>
    </submittedName>
</protein>
<feature type="domain" description="Isochorismatase-like" evidence="2">
    <location>
        <begin position="10"/>
        <end position="183"/>
    </location>
</feature>